<comment type="caution">
    <text evidence="8">The sequence shown here is derived from an EMBL/GenBank/DDBJ whole genome shotgun (WGS) entry which is preliminary data.</text>
</comment>
<dbReference type="InterPro" id="IPR016142">
    <property type="entry name" value="Citrate_synth-like_lrg_a-sub"/>
</dbReference>
<organism evidence="8 9">
    <name type="scientific">Rubricoccus marinus</name>
    <dbReference type="NCBI Taxonomy" id="716817"/>
    <lineage>
        <taxon>Bacteria</taxon>
        <taxon>Pseudomonadati</taxon>
        <taxon>Rhodothermota</taxon>
        <taxon>Rhodothermia</taxon>
        <taxon>Rhodothermales</taxon>
        <taxon>Rubricoccaceae</taxon>
        <taxon>Rubricoccus</taxon>
    </lineage>
</organism>
<dbReference type="EMBL" id="MQWB01000001">
    <property type="protein sequence ID" value="OZC04062.1"/>
    <property type="molecule type" value="Genomic_DNA"/>
</dbReference>
<dbReference type="UniPathway" id="UPA00223"/>
<comment type="similarity">
    <text evidence="2 6">Belongs to the citrate synthase family.</text>
</comment>
<comment type="catalytic activity">
    <reaction evidence="5">
        <text>oxaloacetate + acetyl-CoA + H2O = citrate + CoA + H(+)</text>
        <dbReference type="Rhea" id="RHEA:16845"/>
        <dbReference type="ChEBI" id="CHEBI:15377"/>
        <dbReference type="ChEBI" id="CHEBI:15378"/>
        <dbReference type="ChEBI" id="CHEBI:16452"/>
        <dbReference type="ChEBI" id="CHEBI:16947"/>
        <dbReference type="ChEBI" id="CHEBI:57287"/>
        <dbReference type="ChEBI" id="CHEBI:57288"/>
        <dbReference type="EC" id="2.3.3.16"/>
    </reaction>
</comment>
<dbReference type="NCBIfam" id="TIGR01800">
    <property type="entry name" value="cit_synth_II"/>
    <property type="match status" value="1"/>
</dbReference>
<dbReference type="InterPro" id="IPR024176">
    <property type="entry name" value="Citrate_synthase_bac-typ"/>
</dbReference>
<gene>
    <name evidence="8" type="ORF">BSZ36_14355</name>
</gene>
<proteinExistence type="inferred from homology"/>
<evidence type="ECO:0000256" key="3">
    <source>
        <dbReference type="ARBA" id="ARBA00022532"/>
    </source>
</evidence>
<dbReference type="AlphaFoldDB" id="A0A259U258"/>
<dbReference type="OrthoDB" id="9800864at2"/>
<keyword evidence="9" id="KW-1185">Reference proteome</keyword>
<dbReference type="PIRSF" id="PIRSF001369">
    <property type="entry name" value="Citrate_synth"/>
    <property type="match status" value="1"/>
</dbReference>
<dbReference type="GO" id="GO:0036440">
    <property type="term" value="F:citrate synthase activity"/>
    <property type="evidence" value="ECO:0007669"/>
    <property type="project" value="UniProtKB-EC"/>
</dbReference>
<dbReference type="Gene3D" id="1.10.230.10">
    <property type="entry name" value="Cytochrome P450-Terp, domain 2"/>
    <property type="match status" value="1"/>
</dbReference>
<dbReference type="InParanoid" id="A0A259U258"/>
<dbReference type="InterPro" id="IPR002020">
    <property type="entry name" value="Citrate_synthase"/>
</dbReference>
<evidence type="ECO:0000313" key="9">
    <source>
        <dbReference type="Proteomes" id="UP000216446"/>
    </source>
</evidence>
<dbReference type="GO" id="GO:0005975">
    <property type="term" value="P:carbohydrate metabolic process"/>
    <property type="evidence" value="ECO:0007669"/>
    <property type="project" value="TreeGrafter"/>
</dbReference>
<comment type="pathway">
    <text evidence="1">Carbohydrate metabolism; tricarboxylic acid cycle; isocitrate from oxaloacetate: step 1/2.</text>
</comment>
<dbReference type="InterPro" id="IPR016143">
    <property type="entry name" value="Citrate_synth-like_sm_a-sub"/>
</dbReference>
<protein>
    <recommendedName>
        <fullName evidence="6">Citrate synthase</fullName>
    </recommendedName>
</protein>
<evidence type="ECO:0000256" key="1">
    <source>
        <dbReference type="ARBA" id="ARBA00004751"/>
    </source>
</evidence>
<dbReference type="PANTHER" id="PTHR11739">
    <property type="entry name" value="CITRATE SYNTHASE"/>
    <property type="match status" value="1"/>
</dbReference>
<evidence type="ECO:0000256" key="4">
    <source>
        <dbReference type="ARBA" id="ARBA00022679"/>
    </source>
</evidence>
<accession>A0A259U258</accession>
<dbReference type="Proteomes" id="UP000216446">
    <property type="component" value="Unassembled WGS sequence"/>
</dbReference>
<keyword evidence="3" id="KW-0816">Tricarboxylic acid cycle</keyword>
<dbReference type="GO" id="GO:0006099">
    <property type="term" value="P:tricarboxylic acid cycle"/>
    <property type="evidence" value="ECO:0007669"/>
    <property type="project" value="UniProtKB-UniPathway"/>
</dbReference>
<evidence type="ECO:0000256" key="5">
    <source>
        <dbReference type="ARBA" id="ARBA00049288"/>
    </source>
</evidence>
<dbReference type="Pfam" id="PF00285">
    <property type="entry name" value="Citrate_synt"/>
    <property type="match status" value="1"/>
</dbReference>
<keyword evidence="4 6" id="KW-0808">Transferase</keyword>
<dbReference type="GO" id="GO:0005829">
    <property type="term" value="C:cytosol"/>
    <property type="evidence" value="ECO:0007669"/>
    <property type="project" value="TreeGrafter"/>
</dbReference>
<dbReference type="CDD" id="cd06110">
    <property type="entry name" value="BSuCS-II_like"/>
    <property type="match status" value="1"/>
</dbReference>
<dbReference type="FunCoup" id="A0A259U258">
    <property type="interactions" value="254"/>
</dbReference>
<evidence type="ECO:0000256" key="7">
    <source>
        <dbReference type="PIRSR" id="PIRSR001369-1"/>
    </source>
</evidence>
<dbReference type="Gene3D" id="1.10.580.10">
    <property type="entry name" value="Citrate Synthase, domain 1"/>
    <property type="match status" value="1"/>
</dbReference>
<dbReference type="SUPFAM" id="SSF48256">
    <property type="entry name" value="Citrate synthase"/>
    <property type="match status" value="1"/>
</dbReference>
<reference evidence="8 9" key="1">
    <citation type="submission" date="2016-11" db="EMBL/GenBank/DDBJ databases">
        <title>Study of marine rhodopsin-containing bacteria.</title>
        <authorList>
            <person name="Yoshizawa S."/>
            <person name="Kumagai Y."/>
            <person name="Kogure K."/>
        </authorList>
    </citation>
    <scope>NUCLEOTIDE SEQUENCE [LARGE SCALE GENOMIC DNA]</scope>
    <source>
        <strain evidence="8 9">SG-29</strain>
    </source>
</reference>
<evidence type="ECO:0000256" key="6">
    <source>
        <dbReference type="PIRNR" id="PIRNR001369"/>
    </source>
</evidence>
<dbReference type="PRINTS" id="PR00143">
    <property type="entry name" value="CITRTSNTHASE"/>
</dbReference>
<evidence type="ECO:0000256" key="2">
    <source>
        <dbReference type="ARBA" id="ARBA00010566"/>
    </source>
</evidence>
<feature type="active site" evidence="7">
    <location>
        <position position="277"/>
    </location>
</feature>
<dbReference type="InterPro" id="IPR036969">
    <property type="entry name" value="Citrate_synthase_sf"/>
</dbReference>
<dbReference type="InterPro" id="IPR011278">
    <property type="entry name" value="2-MeCitrate/Citrate_synth_II"/>
</dbReference>
<dbReference type="PANTHER" id="PTHR11739:SF4">
    <property type="entry name" value="CITRATE SYNTHASE, PEROXISOMAL"/>
    <property type="match status" value="1"/>
</dbReference>
<sequence length="391" mass="42589">MAQTPTQTPAGSAADAKPKQAAGLAGVVALDSGISFIDGAKGELLYRGYEISDLAKNTDFEEVAYLLWNGDLPSQSELNELQSQLRAERALHPDLLDHLRHHTPENTNPMAALRTAVSMLAHYDEEADDMSREANVRKAVRLTAKMPTIVAAFDRIRKGKEPVAPSGEGSAAADFLYMLNGEKPGPSAEAIMDAALVLHAEHGLNASTFAARVIGATLSDMYSAITGAIGALKGPLHGGANIKVMEMLLDIDEKGANATDYIDDMLSRKEKVMGIGHRVYTALDPRATILRDMLEDLSDEKGDRKWMEMSDTIRQHVLDAKGLNANVDFYSASVYYLLGIETDLYTPIFALSRITGWTAHLLEQWEDNRLIRPRAGYNGPKGLTVTPLAER</sequence>
<feature type="active site" evidence="7">
    <location>
        <position position="328"/>
    </location>
</feature>
<dbReference type="RefSeq" id="WP_094550115.1">
    <property type="nucleotide sequence ID" value="NZ_MQWB01000001.1"/>
</dbReference>
<evidence type="ECO:0000313" key="8">
    <source>
        <dbReference type="EMBL" id="OZC04062.1"/>
    </source>
</evidence>
<name>A0A259U258_9BACT</name>